<feature type="transmembrane region" description="Helical" evidence="2">
    <location>
        <begin position="137"/>
        <end position="162"/>
    </location>
</feature>
<feature type="region of interest" description="Disordered" evidence="1">
    <location>
        <begin position="1"/>
        <end position="25"/>
    </location>
</feature>
<dbReference type="Proteomes" id="UP000265361">
    <property type="component" value="Unassembled WGS sequence"/>
</dbReference>
<name>A0A399PCG7_9MICO</name>
<feature type="transmembrane region" description="Helical" evidence="2">
    <location>
        <begin position="214"/>
        <end position="233"/>
    </location>
</feature>
<dbReference type="GO" id="GO:0006508">
    <property type="term" value="P:proteolysis"/>
    <property type="evidence" value="ECO:0007669"/>
    <property type="project" value="UniProtKB-KW"/>
</dbReference>
<feature type="transmembrane region" description="Helical" evidence="2">
    <location>
        <begin position="240"/>
        <end position="260"/>
    </location>
</feature>
<feature type="transmembrane region" description="Helical" evidence="2">
    <location>
        <begin position="66"/>
        <end position="85"/>
    </location>
</feature>
<sequence length="312" mass="33095">MTDPSVPVTVHRPSPTSPPPSMELPTAHAPSRITASAVLGVVGVAVLLLVGLVVAAYLVLSLGVQAVAICALLALIPLAGVLLAIRWVDRWEPEPRLALLFALLWGAAASVAIALLFDLVAQYARLAIGVPTQYTEFLQLAVQAPVVEESAKAIGLLLVFWVARRHFDGPVDGIVYGATIAAGFAFTENIVYFGGPLVSGTTGTLVGTFVMRGLFSPFAHVTFTMITGIAIGYGARRGPGAALGFGAIGLVGAIVLHALWNTGVTITGDFLSFYVLLQVPIFAFLVTVVILLRRYEIHLTRRRLREYATVGW</sequence>
<accession>A0A399PCG7</accession>
<organism evidence="3 4">
    <name type="scientific">Clavibacter nebraskensis</name>
    <dbReference type="NCBI Taxonomy" id="31963"/>
    <lineage>
        <taxon>Bacteria</taxon>
        <taxon>Bacillati</taxon>
        <taxon>Actinomycetota</taxon>
        <taxon>Actinomycetes</taxon>
        <taxon>Micrococcales</taxon>
        <taxon>Microbacteriaceae</taxon>
        <taxon>Clavibacter</taxon>
    </lineage>
</organism>
<reference evidence="3 4" key="1">
    <citation type="submission" date="2018-08" db="EMBL/GenBank/DDBJ databases">
        <title>Genome Sequence of Clavibacter michiganensis Subspecies type strains, and the Atypical Peach-Colored Strains Isolated from Tomato.</title>
        <authorList>
            <person name="Osdaghi E."/>
            <person name="Portier P."/>
            <person name="Briand M."/>
            <person name="Jacques M.-A."/>
        </authorList>
    </citation>
    <scope>NUCLEOTIDE SEQUENCE [LARGE SCALE GENOMIC DNA]</scope>
    <source>
        <strain evidence="3 4">CFBP 7577</strain>
    </source>
</reference>
<keyword evidence="2" id="KW-0472">Membrane</keyword>
<keyword evidence="2" id="KW-0812">Transmembrane</keyword>
<protein>
    <submittedName>
        <fullName evidence="3">Protease PrsW</fullName>
    </submittedName>
</protein>
<feature type="transmembrane region" description="Helical" evidence="2">
    <location>
        <begin position="37"/>
        <end position="60"/>
    </location>
</feature>
<proteinExistence type="predicted"/>
<evidence type="ECO:0000313" key="3">
    <source>
        <dbReference type="EMBL" id="RIJ03730.1"/>
    </source>
</evidence>
<keyword evidence="3" id="KW-0378">Hydrolase</keyword>
<feature type="transmembrane region" description="Helical" evidence="2">
    <location>
        <begin position="174"/>
        <end position="194"/>
    </location>
</feature>
<evidence type="ECO:0000256" key="2">
    <source>
        <dbReference type="SAM" id="Phobius"/>
    </source>
</evidence>
<feature type="non-terminal residue" evidence="3">
    <location>
        <position position="312"/>
    </location>
</feature>
<dbReference type="PANTHER" id="PTHR36844">
    <property type="entry name" value="PROTEASE PRSW"/>
    <property type="match status" value="1"/>
</dbReference>
<keyword evidence="3" id="KW-0645">Protease</keyword>
<gene>
    <name evidence="3" type="ORF">DZF97_14085</name>
</gene>
<feature type="transmembrane region" description="Helical" evidence="2">
    <location>
        <begin position="272"/>
        <end position="292"/>
    </location>
</feature>
<feature type="transmembrane region" description="Helical" evidence="2">
    <location>
        <begin position="97"/>
        <end position="117"/>
    </location>
</feature>
<keyword evidence="2" id="KW-1133">Transmembrane helix</keyword>
<dbReference type="PANTHER" id="PTHR36844:SF1">
    <property type="entry name" value="PROTEASE PRSW"/>
    <property type="match status" value="1"/>
</dbReference>
<evidence type="ECO:0000313" key="4">
    <source>
        <dbReference type="Proteomes" id="UP000265361"/>
    </source>
</evidence>
<comment type="caution">
    <text evidence="3">The sequence shown here is derived from an EMBL/GenBank/DDBJ whole genome shotgun (WGS) entry which is preliminary data.</text>
</comment>
<dbReference type="EMBL" id="QWED01000590">
    <property type="protein sequence ID" value="RIJ03730.1"/>
    <property type="molecule type" value="Genomic_DNA"/>
</dbReference>
<dbReference type="AlphaFoldDB" id="A0A399PCG7"/>
<evidence type="ECO:0000256" key="1">
    <source>
        <dbReference type="SAM" id="MobiDB-lite"/>
    </source>
</evidence>
<dbReference type="Pfam" id="PF13367">
    <property type="entry name" value="PrsW-protease"/>
    <property type="match status" value="1"/>
</dbReference>
<dbReference type="GO" id="GO:0008233">
    <property type="term" value="F:peptidase activity"/>
    <property type="evidence" value="ECO:0007669"/>
    <property type="project" value="UniProtKB-KW"/>
</dbReference>
<dbReference type="InterPro" id="IPR026898">
    <property type="entry name" value="PrsW"/>
</dbReference>